<comment type="subcellular location">
    <subcellularLocation>
        <location evidence="1">Nucleus</location>
    </subcellularLocation>
</comment>
<dbReference type="GO" id="GO:0005634">
    <property type="term" value="C:nucleus"/>
    <property type="evidence" value="ECO:0007669"/>
    <property type="project" value="UniProtKB-SubCell"/>
</dbReference>
<evidence type="ECO:0000256" key="6">
    <source>
        <dbReference type="ARBA" id="ARBA00023242"/>
    </source>
</evidence>
<dbReference type="PROSITE" id="PS51294">
    <property type="entry name" value="HTH_MYB"/>
    <property type="match status" value="2"/>
</dbReference>
<dbReference type="CDD" id="cd00167">
    <property type="entry name" value="SANT"/>
    <property type="match status" value="2"/>
</dbReference>
<dbReference type="InterPro" id="IPR001005">
    <property type="entry name" value="SANT/Myb"/>
</dbReference>
<dbReference type="SMART" id="SM00717">
    <property type="entry name" value="SANT"/>
    <property type="match status" value="2"/>
</dbReference>
<feature type="domain" description="Myb-like" evidence="8">
    <location>
        <begin position="19"/>
        <end position="70"/>
    </location>
</feature>
<dbReference type="Pfam" id="PF00249">
    <property type="entry name" value="Myb_DNA-binding"/>
    <property type="match status" value="2"/>
</dbReference>
<dbReference type="InterPro" id="IPR017930">
    <property type="entry name" value="Myb_dom"/>
</dbReference>
<keyword evidence="6" id="KW-0539">Nucleus</keyword>
<evidence type="ECO:0000256" key="2">
    <source>
        <dbReference type="ARBA" id="ARBA00022737"/>
    </source>
</evidence>
<feature type="domain" description="HTH myb-type" evidence="9">
    <location>
        <begin position="23"/>
        <end position="74"/>
    </location>
</feature>
<feature type="compositionally biased region" description="Basic and acidic residues" evidence="7">
    <location>
        <begin position="211"/>
        <end position="232"/>
    </location>
</feature>
<evidence type="ECO:0000256" key="1">
    <source>
        <dbReference type="ARBA" id="ARBA00004123"/>
    </source>
</evidence>
<evidence type="ECO:0000259" key="8">
    <source>
        <dbReference type="PROSITE" id="PS50090"/>
    </source>
</evidence>
<dbReference type="EMBL" id="LNRQ01000008">
    <property type="protein sequence ID" value="KZM85015.1"/>
    <property type="molecule type" value="Genomic_DNA"/>
</dbReference>
<keyword evidence="2" id="KW-0677">Repeat</keyword>
<feature type="domain" description="HTH myb-type" evidence="9">
    <location>
        <begin position="100"/>
        <end position="144"/>
    </location>
</feature>
<dbReference type="InterPro" id="IPR009057">
    <property type="entry name" value="Homeodomain-like_sf"/>
</dbReference>
<dbReference type="FunFam" id="1.10.10.60:FF:000060">
    <property type="entry name" value="MYB transcription factor"/>
    <property type="match status" value="1"/>
</dbReference>
<evidence type="ECO:0000256" key="4">
    <source>
        <dbReference type="ARBA" id="ARBA00023125"/>
    </source>
</evidence>
<keyword evidence="3" id="KW-0805">Transcription regulation</keyword>
<dbReference type="PANTHER" id="PTHR45614:SF25">
    <property type="entry name" value="MYB PROTEIN"/>
    <property type="match status" value="1"/>
</dbReference>
<organism evidence="10">
    <name type="scientific">Daucus carota subsp. sativus</name>
    <name type="common">Carrot</name>
    <dbReference type="NCBI Taxonomy" id="79200"/>
    <lineage>
        <taxon>Eukaryota</taxon>
        <taxon>Viridiplantae</taxon>
        <taxon>Streptophyta</taxon>
        <taxon>Embryophyta</taxon>
        <taxon>Tracheophyta</taxon>
        <taxon>Spermatophyta</taxon>
        <taxon>Magnoliopsida</taxon>
        <taxon>eudicotyledons</taxon>
        <taxon>Gunneridae</taxon>
        <taxon>Pentapetalae</taxon>
        <taxon>asterids</taxon>
        <taxon>campanulids</taxon>
        <taxon>Apiales</taxon>
        <taxon>Apiaceae</taxon>
        <taxon>Apioideae</taxon>
        <taxon>Scandiceae</taxon>
        <taxon>Daucinae</taxon>
        <taxon>Daucus</taxon>
        <taxon>Daucus sect. Daucus</taxon>
    </lineage>
</organism>
<protein>
    <submittedName>
        <fullName evidence="10">Uncharacterized protein</fullName>
    </submittedName>
</protein>
<accession>A0A175YN36</accession>
<dbReference type="GO" id="GO:0000981">
    <property type="term" value="F:DNA-binding transcription factor activity, RNA polymerase II-specific"/>
    <property type="evidence" value="ECO:0007669"/>
    <property type="project" value="TreeGrafter"/>
</dbReference>
<evidence type="ECO:0000313" key="10">
    <source>
        <dbReference type="EMBL" id="KZM85015.1"/>
    </source>
</evidence>
<gene>
    <name evidence="10" type="ORF">DCAR_027563</name>
</gene>
<dbReference type="PROSITE" id="PS50090">
    <property type="entry name" value="MYB_LIKE"/>
    <property type="match status" value="2"/>
</dbReference>
<dbReference type="OMA" id="IMSAHAV"/>
<evidence type="ECO:0000256" key="7">
    <source>
        <dbReference type="SAM" id="MobiDB-lite"/>
    </source>
</evidence>
<dbReference type="GO" id="GO:0000978">
    <property type="term" value="F:RNA polymerase II cis-regulatory region sequence-specific DNA binding"/>
    <property type="evidence" value="ECO:0007669"/>
    <property type="project" value="TreeGrafter"/>
</dbReference>
<sequence length="352" mass="38539">MIPYGGEAAVVADEDRAGEMRSVRGSWSNEEDAALTDLVTKFGPRNWSVLAQGVPGRSGKSCRLRWCNQLDPGLKRIPFTGTPVGTWKMRYMQGHHFPAEEEDQLIISAHKRHGSKWSVIAKLLPGRTDNAVKNHWNATLKRRCLGLSKPGPASHNTLVDGLLETSRASSQASYGHPNFIKPPEVRKASMTPSGLVDFENVHDTVIPEMEEHHHVPEKEKDECRHNPEKDNPNSDSTLYRPVANVGAFAVYNTLGSMITKTTPGQRSLLQASRPEFGISKVLNYSCGDPVVPRLCGYGCCASHGEANCQSSLLGPEFVDYQEIPSSTNQELAALVTDLNNIAWIKSGVGTTA</sequence>
<dbReference type="Gramene" id="KZM85015">
    <property type="protein sequence ID" value="KZM85015"/>
    <property type="gene ID" value="DCAR_027563"/>
</dbReference>
<keyword evidence="4" id="KW-0238">DNA-binding</keyword>
<keyword evidence="5" id="KW-0804">Transcription</keyword>
<dbReference type="PANTHER" id="PTHR45614">
    <property type="entry name" value="MYB PROTEIN-RELATED"/>
    <property type="match status" value="1"/>
</dbReference>
<feature type="region of interest" description="Disordered" evidence="7">
    <location>
        <begin position="211"/>
        <end position="238"/>
    </location>
</feature>
<dbReference type="Gene3D" id="1.10.10.60">
    <property type="entry name" value="Homeodomain-like"/>
    <property type="match status" value="2"/>
</dbReference>
<evidence type="ECO:0000256" key="5">
    <source>
        <dbReference type="ARBA" id="ARBA00023163"/>
    </source>
</evidence>
<dbReference type="AlphaFoldDB" id="A0A175YN36"/>
<dbReference type="InterPro" id="IPR050560">
    <property type="entry name" value="MYB_TF"/>
</dbReference>
<evidence type="ECO:0000256" key="3">
    <source>
        <dbReference type="ARBA" id="ARBA00023015"/>
    </source>
</evidence>
<reference evidence="10" key="1">
    <citation type="journal article" date="2016" name="Nat. Genet.">
        <title>A high-quality carrot genome assembly provides new insights into carotenoid accumulation and asterid genome evolution.</title>
        <authorList>
            <person name="Iorizzo M."/>
            <person name="Ellison S."/>
            <person name="Senalik D."/>
            <person name="Zeng P."/>
            <person name="Satapoomin P."/>
            <person name="Huang J."/>
            <person name="Bowman M."/>
            <person name="Iovene M."/>
            <person name="Sanseverino W."/>
            <person name="Cavagnaro P."/>
            <person name="Yildiz M."/>
            <person name="Macko-Podgorni A."/>
            <person name="Moranska E."/>
            <person name="Grzebelus E."/>
            <person name="Grzebelus D."/>
            <person name="Ashrafi H."/>
            <person name="Zheng Z."/>
            <person name="Cheng S."/>
            <person name="Spooner D."/>
            <person name="Van Deynze A."/>
            <person name="Simon P."/>
        </authorList>
    </citation>
    <scope>NUCLEOTIDE SEQUENCE [LARGE SCALE GENOMIC DNA]</scope>
    <source>
        <tissue evidence="10">Leaf</tissue>
    </source>
</reference>
<proteinExistence type="predicted"/>
<evidence type="ECO:0000259" key="9">
    <source>
        <dbReference type="PROSITE" id="PS51294"/>
    </source>
</evidence>
<name>A0A175YN36_DAUCS</name>
<dbReference type="SUPFAM" id="SSF46689">
    <property type="entry name" value="Homeodomain-like"/>
    <property type="match status" value="1"/>
</dbReference>
<feature type="domain" description="Myb-like" evidence="8">
    <location>
        <begin position="99"/>
        <end position="140"/>
    </location>
</feature>
<comment type="caution">
    <text evidence="10">The sequence shown here is derived from an EMBL/GenBank/DDBJ whole genome shotgun (WGS) entry which is preliminary data.</text>
</comment>